<evidence type="ECO:0008006" key="5">
    <source>
        <dbReference type="Google" id="ProtNLM"/>
    </source>
</evidence>
<feature type="signal peptide" evidence="2">
    <location>
        <begin position="1"/>
        <end position="18"/>
    </location>
</feature>
<evidence type="ECO:0000313" key="3">
    <source>
        <dbReference type="EMBL" id="KAK5544176.1"/>
    </source>
</evidence>
<evidence type="ECO:0000313" key="4">
    <source>
        <dbReference type="Proteomes" id="UP001345827"/>
    </source>
</evidence>
<dbReference type="EMBL" id="JAXLQG010000002">
    <property type="protein sequence ID" value="KAK5544176.1"/>
    <property type="molecule type" value="Genomic_DNA"/>
</dbReference>
<evidence type="ECO:0000256" key="2">
    <source>
        <dbReference type="SAM" id="SignalP"/>
    </source>
</evidence>
<dbReference type="InterPro" id="IPR052820">
    <property type="entry name" value="PhiA_domain"/>
</dbReference>
<dbReference type="Proteomes" id="UP001345827">
    <property type="component" value="Unassembled WGS sequence"/>
</dbReference>
<organism evidence="3 4">
    <name type="scientific">Vermiconidia calcicola</name>
    <dbReference type="NCBI Taxonomy" id="1690605"/>
    <lineage>
        <taxon>Eukaryota</taxon>
        <taxon>Fungi</taxon>
        <taxon>Dikarya</taxon>
        <taxon>Ascomycota</taxon>
        <taxon>Pezizomycotina</taxon>
        <taxon>Dothideomycetes</taxon>
        <taxon>Dothideomycetidae</taxon>
        <taxon>Mycosphaerellales</taxon>
        <taxon>Extremaceae</taxon>
        <taxon>Vermiconidia</taxon>
    </lineage>
</organism>
<dbReference type="AlphaFoldDB" id="A0AAV9QK29"/>
<keyword evidence="4" id="KW-1185">Reference proteome</keyword>
<accession>A0AAV9QK29</accession>
<protein>
    <recommendedName>
        <fullName evidence="5">IgE-binding protein</fullName>
    </recommendedName>
</protein>
<feature type="region of interest" description="Disordered" evidence="1">
    <location>
        <begin position="53"/>
        <end position="79"/>
    </location>
</feature>
<proteinExistence type="predicted"/>
<evidence type="ECO:0000256" key="1">
    <source>
        <dbReference type="SAM" id="MobiDB-lite"/>
    </source>
</evidence>
<feature type="chain" id="PRO_5043787938" description="IgE-binding protein" evidence="2">
    <location>
        <begin position="19"/>
        <end position="245"/>
    </location>
</feature>
<name>A0AAV9QK29_9PEZI</name>
<sequence>MHFFKFAAISLLAGLASASPHPQGGAALCTGLPYGYAGGCGFSNSTSSSLSTTSSTSTTAASSTSTSTTGGPITTPTTPITVVSVNSGSPIDYLRMNAAGLRFYLGGDTLSYCPSQVDQIGACPAGNETVFSLCNMAVVVPGGQQVFVTPHGELGYTQAHSSFRPVGSILCPFVYMKMQDAPFGMLSTQAFGATGFMACPVEGNTWQVFANLRNATVPGGDVTQCLGFGAIALDSAQNYAAWQYT</sequence>
<reference evidence="3 4" key="1">
    <citation type="submission" date="2023-06" db="EMBL/GenBank/DDBJ databases">
        <title>Black Yeasts Isolated from many extreme environments.</title>
        <authorList>
            <person name="Coleine C."/>
            <person name="Stajich J.E."/>
            <person name="Selbmann L."/>
        </authorList>
    </citation>
    <scope>NUCLEOTIDE SEQUENCE [LARGE SCALE GENOMIC DNA]</scope>
    <source>
        <strain evidence="3 4">CCFEE 5887</strain>
    </source>
</reference>
<gene>
    <name evidence="3" type="ORF">LTR25_001791</name>
</gene>
<comment type="caution">
    <text evidence="3">The sequence shown here is derived from an EMBL/GenBank/DDBJ whole genome shotgun (WGS) entry which is preliminary data.</text>
</comment>
<dbReference type="PANTHER" id="PTHR42047:SF1">
    <property type="entry name" value="PROTEIN, PUTATIVE (AFU_ORTHOLOGUE AFUA_6G03560)-RELATED"/>
    <property type="match status" value="1"/>
</dbReference>
<dbReference type="PANTHER" id="PTHR42047">
    <property type="entry name" value="PROTEIN, PUTATIVE (AFU_ORTHOLOGUE AFUA_6G03560)-RELATED"/>
    <property type="match status" value="1"/>
</dbReference>
<keyword evidence="2" id="KW-0732">Signal</keyword>